<proteinExistence type="predicted"/>
<dbReference type="FunFam" id="3.40.50.970:FF:000001">
    <property type="entry name" value="Pyruvate dehydrogenase E1 beta subunit"/>
    <property type="match status" value="1"/>
</dbReference>
<dbReference type="InterPro" id="IPR005475">
    <property type="entry name" value="Transketolase-like_Pyr-bd"/>
</dbReference>
<reference evidence="5" key="1">
    <citation type="submission" date="2020-05" db="EMBL/GenBank/DDBJ databases">
        <authorList>
            <person name="Chiriac C."/>
            <person name="Salcher M."/>
            <person name="Ghai R."/>
            <person name="Kavagutti S V."/>
        </authorList>
    </citation>
    <scope>NUCLEOTIDE SEQUENCE</scope>
</reference>
<keyword evidence="2" id="KW-0560">Oxidoreductase</keyword>
<accession>A0A6J7LWL2</accession>
<dbReference type="Gene3D" id="3.40.50.920">
    <property type="match status" value="1"/>
</dbReference>
<comment type="cofactor">
    <cofactor evidence="1">
        <name>thiamine diphosphate</name>
        <dbReference type="ChEBI" id="CHEBI:58937"/>
    </cofactor>
</comment>
<keyword evidence="3" id="KW-0786">Thiamine pyrophosphate</keyword>
<evidence type="ECO:0000256" key="1">
    <source>
        <dbReference type="ARBA" id="ARBA00001964"/>
    </source>
</evidence>
<organism evidence="5">
    <name type="scientific">freshwater metagenome</name>
    <dbReference type="NCBI Taxonomy" id="449393"/>
    <lineage>
        <taxon>unclassified sequences</taxon>
        <taxon>metagenomes</taxon>
        <taxon>ecological metagenomes</taxon>
    </lineage>
</organism>
<protein>
    <submittedName>
        <fullName evidence="5">Unannotated protein</fullName>
    </submittedName>
</protein>
<dbReference type="CDD" id="cd07036">
    <property type="entry name" value="TPP_PYR_E1-PDHc-beta_like"/>
    <property type="match status" value="1"/>
</dbReference>
<dbReference type="GO" id="GO:0016491">
    <property type="term" value="F:oxidoreductase activity"/>
    <property type="evidence" value="ECO:0007669"/>
    <property type="project" value="UniProtKB-KW"/>
</dbReference>
<dbReference type="InterPro" id="IPR033248">
    <property type="entry name" value="Transketolase_C"/>
</dbReference>
<evidence type="ECO:0000256" key="3">
    <source>
        <dbReference type="ARBA" id="ARBA00023052"/>
    </source>
</evidence>
<dbReference type="PANTHER" id="PTHR43257">
    <property type="entry name" value="PYRUVATE DEHYDROGENASE E1 COMPONENT BETA SUBUNIT"/>
    <property type="match status" value="1"/>
</dbReference>
<dbReference type="SUPFAM" id="SSF52922">
    <property type="entry name" value="TK C-terminal domain-like"/>
    <property type="match status" value="1"/>
</dbReference>
<dbReference type="Pfam" id="PF02780">
    <property type="entry name" value="Transketolase_C"/>
    <property type="match status" value="1"/>
</dbReference>
<dbReference type="Gene3D" id="3.40.50.970">
    <property type="match status" value="1"/>
</dbReference>
<evidence type="ECO:0000313" key="5">
    <source>
        <dbReference type="EMBL" id="CAB4972438.1"/>
    </source>
</evidence>
<dbReference type="PANTHER" id="PTHR43257:SF2">
    <property type="entry name" value="PYRUVATE DEHYDROGENASE E1 COMPONENT SUBUNIT BETA"/>
    <property type="match status" value="1"/>
</dbReference>
<dbReference type="SUPFAM" id="SSF52518">
    <property type="entry name" value="Thiamin diphosphate-binding fold (THDP-binding)"/>
    <property type="match status" value="1"/>
</dbReference>
<dbReference type="SMART" id="SM00861">
    <property type="entry name" value="Transket_pyr"/>
    <property type="match status" value="1"/>
</dbReference>
<name>A0A6J7LWL2_9ZZZZ</name>
<evidence type="ECO:0000259" key="4">
    <source>
        <dbReference type="SMART" id="SM00861"/>
    </source>
</evidence>
<feature type="domain" description="Transketolase-like pyrimidine-binding" evidence="4">
    <location>
        <begin position="4"/>
        <end position="179"/>
    </location>
</feature>
<dbReference type="EMBL" id="CAFBNE010000215">
    <property type="protein sequence ID" value="CAB4972438.1"/>
    <property type="molecule type" value="Genomic_DNA"/>
</dbReference>
<evidence type="ECO:0000256" key="2">
    <source>
        <dbReference type="ARBA" id="ARBA00023002"/>
    </source>
</evidence>
<dbReference type="Pfam" id="PF02779">
    <property type="entry name" value="Transket_pyr"/>
    <property type="match status" value="1"/>
</dbReference>
<dbReference type="AlphaFoldDB" id="A0A6J7LWL2"/>
<sequence length="350" mass="37291">MRKLSFASAILEAQEYLLANDPSVFVIGLGVPTNAGVFGTTVGLVKKFGPDRVLDMPASENGMTGMGVGAAIAGMRPIMVHNRVDFAVLAMEPIVNQAAKWFYTYGGQVSCPLTVRLIIGRGWGQGPQHSQSLQAWFAHVPGLKVVMPTTPSDAKQLLIAAVNDPAPVIVLEHRWLYDTVGPVAAQSTGEQLGVSRLMAEGTDVTLVSCSYMTLECLEAARLLATIGVSASVVDLRTVSPLDMTTILGSVEHTRRLVVADTGHTWFGISGEILARVAEAGINLLSRPLRYGLPNAPTPTTASLSDVYYPRAIDIARGISSQVMGANAPLLEDPDLGKPLDWPQRAFTGPY</sequence>
<dbReference type="InterPro" id="IPR029061">
    <property type="entry name" value="THDP-binding"/>
</dbReference>
<dbReference type="InterPro" id="IPR009014">
    <property type="entry name" value="Transketo_C/PFOR_II"/>
</dbReference>
<gene>
    <name evidence="5" type="ORF">UFOPK3772_03492</name>
</gene>